<dbReference type="AlphaFoldDB" id="A0A923LVH7"/>
<organism evidence="1 2">
    <name type="scientific">Agathobaculum faecis</name>
    <dbReference type="NCBI Taxonomy" id="2763013"/>
    <lineage>
        <taxon>Bacteria</taxon>
        <taxon>Bacillati</taxon>
        <taxon>Bacillota</taxon>
        <taxon>Clostridia</taxon>
        <taxon>Eubacteriales</taxon>
        <taxon>Butyricicoccaceae</taxon>
        <taxon>Agathobaculum</taxon>
    </lineage>
</organism>
<name>A0A923LVH7_9FIRM</name>
<keyword evidence="2" id="KW-1185">Reference proteome</keyword>
<evidence type="ECO:0000313" key="1">
    <source>
        <dbReference type="EMBL" id="MBC5725418.1"/>
    </source>
</evidence>
<comment type="caution">
    <text evidence="1">The sequence shown here is derived from an EMBL/GenBank/DDBJ whole genome shotgun (WGS) entry which is preliminary data.</text>
</comment>
<dbReference type="SUPFAM" id="SSF52777">
    <property type="entry name" value="CoA-dependent acyltransferases"/>
    <property type="match status" value="1"/>
</dbReference>
<accession>A0A923LVH7</accession>
<dbReference type="PANTHER" id="PTHR38474:SF1">
    <property type="entry name" value="SLR0299 PROTEIN"/>
    <property type="match status" value="1"/>
</dbReference>
<proteinExistence type="predicted"/>
<evidence type="ECO:0000313" key="2">
    <source>
        <dbReference type="Proteomes" id="UP000606499"/>
    </source>
</evidence>
<dbReference type="SMART" id="SM01059">
    <property type="entry name" value="CAT"/>
    <property type="match status" value="1"/>
</dbReference>
<dbReference type="PANTHER" id="PTHR38474">
    <property type="entry name" value="SLR0299 PROTEIN"/>
    <property type="match status" value="1"/>
</dbReference>
<dbReference type="GO" id="GO:0008811">
    <property type="term" value="F:chloramphenicol O-acetyltransferase activity"/>
    <property type="evidence" value="ECO:0007669"/>
    <property type="project" value="InterPro"/>
</dbReference>
<dbReference type="Proteomes" id="UP000606499">
    <property type="component" value="Unassembled WGS sequence"/>
</dbReference>
<dbReference type="EMBL" id="JACOPL010000006">
    <property type="protein sequence ID" value="MBC5725418.1"/>
    <property type="molecule type" value="Genomic_DNA"/>
</dbReference>
<protein>
    <submittedName>
        <fullName evidence="1">Chloramphenicol acetyltransferase</fullName>
    </submittedName>
</protein>
<gene>
    <name evidence="1" type="ORF">H8S45_08090</name>
</gene>
<sequence length="231" mass="26513">MGYRWIDMENYPRIQHFAYFRGLAYPYVGLTAEVDITLLMQRMERERIPFFLTVCYCAARAANAVPQLRQRIRGDKIIEFDRCMTSHTVALEDGTYCYCTLDSGMAFGDFLSYAARVQERAATARSLGESEEDAEACFFVSTLPWLTYTALVQPVPQPADSNPRITWGRYFTREQRTLLPVSLLCHHALVDGIHIAAFYRELDKQIRMVAENGKDGKQYGYDAERNAQNSN</sequence>
<dbReference type="Pfam" id="PF00302">
    <property type="entry name" value="CAT"/>
    <property type="match status" value="1"/>
</dbReference>
<dbReference type="InterPro" id="IPR023213">
    <property type="entry name" value="CAT-like_dom_sf"/>
</dbReference>
<dbReference type="Gene3D" id="3.30.559.10">
    <property type="entry name" value="Chloramphenicol acetyltransferase-like domain"/>
    <property type="match status" value="1"/>
</dbReference>
<dbReference type="RefSeq" id="WP_054326375.1">
    <property type="nucleotide sequence ID" value="NZ_JACOPL010000006.1"/>
</dbReference>
<dbReference type="InterPro" id="IPR001707">
    <property type="entry name" value="Cmp_AcTrfase"/>
</dbReference>
<reference evidence="1" key="1">
    <citation type="submission" date="2020-08" db="EMBL/GenBank/DDBJ databases">
        <title>Genome public.</title>
        <authorList>
            <person name="Liu C."/>
            <person name="Sun Q."/>
        </authorList>
    </citation>
    <scope>NUCLEOTIDE SEQUENCE</scope>
    <source>
        <strain evidence="1">NSJ-28</strain>
    </source>
</reference>